<reference evidence="1 2" key="1">
    <citation type="submission" date="2016-05" db="EMBL/GenBank/DDBJ databases">
        <title>Paenibacillus sp. 1ZS3-15 nov., isolated from the rhizosphere soil.</title>
        <authorList>
            <person name="Zhang X.X."/>
            <person name="Zhang J."/>
        </authorList>
    </citation>
    <scope>NUCLEOTIDE SEQUENCE [LARGE SCALE GENOMIC DNA]</scope>
    <source>
        <strain evidence="1 2">1ZS3-15</strain>
    </source>
</reference>
<evidence type="ECO:0000313" key="2">
    <source>
        <dbReference type="Proteomes" id="UP000078454"/>
    </source>
</evidence>
<proteinExistence type="predicted"/>
<keyword evidence="2" id="KW-1185">Reference proteome</keyword>
<comment type="caution">
    <text evidence="1">The sequence shown here is derived from an EMBL/GenBank/DDBJ whole genome shotgun (WGS) entry which is preliminary data.</text>
</comment>
<dbReference type="STRING" id="1850517.A8708_14045"/>
<accession>A0A198A3G9</accession>
<name>A0A198A3G9_9BACL</name>
<dbReference type="OrthoDB" id="2085824at2"/>
<sequence>MGIKFGREYKDIVTDFVRGIEMVNGFYELLEMSAEDWQELDESEQEECLRTLADDIFYGLGSTPVMQVGAGSVRHDAGNHVLKVHDGEKLVSVIYLV</sequence>
<dbReference type="AlphaFoldDB" id="A0A198A3G9"/>
<protein>
    <submittedName>
        <fullName evidence="1">Uncharacterized protein</fullName>
    </submittedName>
</protein>
<dbReference type="RefSeq" id="WP_068668078.1">
    <property type="nucleotide sequence ID" value="NZ_LYPB01000082.1"/>
</dbReference>
<organism evidence="1 2">
    <name type="scientific">Paenibacillus oryzisoli</name>
    <dbReference type="NCBI Taxonomy" id="1850517"/>
    <lineage>
        <taxon>Bacteria</taxon>
        <taxon>Bacillati</taxon>
        <taxon>Bacillota</taxon>
        <taxon>Bacilli</taxon>
        <taxon>Bacillales</taxon>
        <taxon>Paenibacillaceae</taxon>
        <taxon>Paenibacillus</taxon>
    </lineage>
</organism>
<dbReference type="Proteomes" id="UP000078454">
    <property type="component" value="Unassembled WGS sequence"/>
</dbReference>
<dbReference type="EMBL" id="LYPB01000082">
    <property type="protein sequence ID" value="OAS15533.1"/>
    <property type="molecule type" value="Genomic_DNA"/>
</dbReference>
<evidence type="ECO:0000313" key="1">
    <source>
        <dbReference type="EMBL" id="OAS15533.1"/>
    </source>
</evidence>
<gene>
    <name evidence="1" type="ORF">A8708_14045</name>
</gene>